<comment type="caution">
    <text evidence="1">The sequence shown here is derived from an EMBL/GenBank/DDBJ whole genome shotgun (WGS) entry which is preliminary data.</text>
</comment>
<gene>
    <name evidence="1" type="ORF">AVEN_46686_1</name>
</gene>
<dbReference type="Proteomes" id="UP000499080">
    <property type="component" value="Unassembled WGS sequence"/>
</dbReference>
<name>A0A4Y2R1Q5_ARAVE</name>
<sequence>MDQVQAIPDAPEDKQYQLDVDSYREFDQIRWNKTLFRSYLKITDYLRFGVEAVVASGKCVCLYRGLQGRKPDNGSCQKCIGHVAPKSY</sequence>
<protein>
    <submittedName>
        <fullName evidence="1">Uncharacterized protein</fullName>
    </submittedName>
</protein>
<dbReference type="AlphaFoldDB" id="A0A4Y2R1Q5"/>
<keyword evidence="2" id="KW-1185">Reference proteome</keyword>
<evidence type="ECO:0000313" key="1">
    <source>
        <dbReference type="EMBL" id="GBN69339.1"/>
    </source>
</evidence>
<dbReference type="EMBL" id="BGPR01015462">
    <property type="protein sequence ID" value="GBN69339.1"/>
    <property type="molecule type" value="Genomic_DNA"/>
</dbReference>
<accession>A0A4Y2R1Q5</accession>
<organism evidence="1 2">
    <name type="scientific">Araneus ventricosus</name>
    <name type="common">Orbweaver spider</name>
    <name type="synonym">Epeira ventricosa</name>
    <dbReference type="NCBI Taxonomy" id="182803"/>
    <lineage>
        <taxon>Eukaryota</taxon>
        <taxon>Metazoa</taxon>
        <taxon>Ecdysozoa</taxon>
        <taxon>Arthropoda</taxon>
        <taxon>Chelicerata</taxon>
        <taxon>Arachnida</taxon>
        <taxon>Araneae</taxon>
        <taxon>Araneomorphae</taxon>
        <taxon>Entelegynae</taxon>
        <taxon>Araneoidea</taxon>
        <taxon>Araneidae</taxon>
        <taxon>Araneus</taxon>
    </lineage>
</organism>
<evidence type="ECO:0000313" key="2">
    <source>
        <dbReference type="Proteomes" id="UP000499080"/>
    </source>
</evidence>
<proteinExistence type="predicted"/>
<reference evidence="1 2" key="1">
    <citation type="journal article" date="2019" name="Sci. Rep.">
        <title>Orb-weaving spider Araneus ventricosus genome elucidates the spidroin gene catalogue.</title>
        <authorList>
            <person name="Kono N."/>
            <person name="Nakamura H."/>
            <person name="Ohtoshi R."/>
            <person name="Moran D.A.P."/>
            <person name="Shinohara A."/>
            <person name="Yoshida Y."/>
            <person name="Fujiwara M."/>
            <person name="Mori M."/>
            <person name="Tomita M."/>
            <person name="Arakawa K."/>
        </authorList>
    </citation>
    <scope>NUCLEOTIDE SEQUENCE [LARGE SCALE GENOMIC DNA]</scope>
</reference>